<sequence length="518" mass="57625">MATSPAISLLPVSTGPPVDTHVPTGRMLVIHPPYVHDDYLAGDIPFRPDRLPFLPVAPLYAADLLERRGLAEPTLFDCQLHDLRRAENLDEYDSYAIAVMGAQNISPAARVHRHLTLGCGLPAHRVYVGGQGVERLSPEEFAEIFPGAHQTDRRWLAALPGAMEIDLCRQLDRLAEDDLRTYLTHELTLPFSQGCKFGCNFCGAQIQQRESFFNVRAHLDNACRLARRFGLSRLYLYCTSLDFFQQALPGGDLGLLTAQLEAVIAVEEQYPDIRIGLHALTRADSYNAAMRSEHVRDLVLRAGFDRFGFGADGAASVAVLRAMRKHADTLRSDLITAFQHMEENNLVPEILYVFGIPEDTEDTLAETRALCGLLLETFPSSEYRGFPAKNEIPGNSNWNRSGWKGSAARHRLLREPDHFLNLGFEALANETSHRDPATRLLVNRYAVDMSRHAHDLGRVRSYLTLPLATPGAAIMDEPTLEGFRDLAAHYAPHAAADLRTDTLTDLRAVLNSAIPKDY</sequence>
<organism evidence="7 8">
    <name type="scientific">Embleya hyalina</name>
    <dbReference type="NCBI Taxonomy" id="516124"/>
    <lineage>
        <taxon>Bacteria</taxon>
        <taxon>Bacillati</taxon>
        <taxon>Actinomycetota</taxon>
        <taxon>Actinomycetes</taxon>
        <taxon>Kitasatosporales</taxon>
        <taxon>Streptomycetaceae</taxon>
        <taxon>Embleya</taxon>
    </lineage>
</organism>
<evidence type="ECO:0000256" key="4">
    <source>
        <dbReference type="ARBA" id="ARBA00023004"/>
    </source>
</evidence>
<gene>
    <name evidence="7" type="ORF">EHYA_05434</name>
</gene>
<keyword evidence="2" id="KW-0949">S-adenosyl-L-methionine</keyword>
<dbReference type="GO" id="GO:0003824">
    <property type="term" value="F:catalytic activity"/>
    <property type="evidence" value="ECO:0007669"/>
    <property type="project" value="InterPro"/>
</dbReference>
<dbReference type="Gene3D" id="3.80.30.20">
    <property type="entry name" value="tm_1862 like domain"/>
    <property type="match status" value="1"/>
</dbReference>
<keyword evidence="3" id="KW-0479">Metal-binding</keyword>
<proteinExistence type="predicted"/>
<evidence type="ECO:0000259" key="6">
    <source>
        <dbReference type="SMART" id="SM00729"/>
    </source>
</evidence>
<comment type="cofactor">
    <cofactor evidence="1">
        <name>[4Fe-4S] cluster</name>
        <dbReference type="ChEBI" id="CHEBI:49883"/>
    </cofactor>
</comment>
<dbReference type="OrthoDB" id="5298546at2"/>
<evidence type="ECO:0000256" key="5">
    <source>
        <dbReference type="ARBA" id="ARBA00023014"/>
    </source>
</evidence>
<dbReference type="GO" id="GO:0051536">
    <property type="term" value="F:iron-sulfur cluster binding"/>
    <property type="evidence" value="ECO:0007669"/>
    <property type="project" value="UniProtKB-KW"/>
</dbReference>
<evidence type="ECO:0000256" key="3">
    <source>
        <dbReference type="ARBA" id="ARBA00022723"/>
    </source>
</evidence>
<evidence type="ECO:0000256" key="1">
    <source>
        <dbReference type="ARBA" id="ARBA00001966"/>
    </source>
</evidence>
<dbReference type="InterPro" id="IPR006638">
    <property type="entry name" value="Elp3/MiaA/NifB-like_rSAM"/>
</dbReference>
<keyword evidence="4" id="KW-0408">Iron</keyword>
<dbReference type="AlphaFoldDB" id="A0A401YSZ6"/>
<dbReference type="PANTHER" id="PTHR43409">
    <property type="entry name" value="ANAEROBIC MAGNESIUM-PROTOPORPHYRIN IX MONOMETHYL ESTER CYCLASE-RELATED"/>
    <property type="match status" value="1"/>
</dbReference>
<dbReference type="InterPro" id="IPR007197">
    <property type="entry name" value="rSAM"/>
</dbReference>
<evidence type="ECO:0000256" key="2">
    <source>
        <dbReference type="ARBA" id="ARBA00022691"/>
    </source>
</evidence>
<reference evidence="7 8" key="1">
    <citation type="submission" date="2018-12" db="EMBL/GenBank/DDBJ databases">
        <title>Draft genome sequence of Embleya hyalina NBRC 13850T.</title>
        <authorList>
            <person name="Komaki H."/>
            <person name="Hosoyama A."/>
            <person name="Kimura A."/>
            <person name="Ichikawa N."/>
            <person name="Tamura T."/>
        </authorList>
    </citation>
    <scope>NUCLEOTIDE SEQUENCE [LARGE SCALE GENOMIC DNA]</scope>
    <source>
        <strain evidence="7 8">NBRC 13850</strain>
    </source>
</reference>
<feature type="domain" description="Elp3/MiaA/NifB-like radical SAM core" evidence="6">
    <location>
        <begin position="185"/>
        <end position="403"/>
    </location>
</feature>
<keyword evidence="5" id="KW-0411">Iron-sulfur</keyword>
<accession>A0A401YSZ6</accession>
<evidence type="ECO:0000313" key="7">
    <source>
        <dbReference type="EMBL" id="GCD97738.1"/>
    </source>
</evidence>
<keyword evidence="8" id="KW-1185">Reference proteome</keyword>
<dbReference type="SFLD" id="SFLDS00029">
    <property type="entry name" value="Radical_SAM"/>
    <property type="match status" value="1"/>
</dbReference>
<name>A0A401YSZ6_9ACTN</name>
<dbReference type="InterPro" id="IPR051198">
    <property type="entry name" value="BchE-like"/>
</dbReference>
<dbReference type="SFLD" id="SFLDG01082">
    <property type="entry name" value="B12-binding_domain_containing"/>
    <property type="match status" value="1"/>
</dbReference>
<dbReference type="GO" id="GO:0046872">
    <property type="term" value="F:metal ion binding"/>
    <property type="evidence" value="ECO:0007669"/>
    <property type="project" value="UniProtKB-KW"/>
</dbReference>
<dbReference type="SMART" id="SM00729">
    <property type="entry name" value="Elp3"/>
    <property type="match status" value="1"/>
</dbReference>
<dbReference type="SUPFAM" id="SSF102114">
    <property type="entry name" value="Radical SAM enzymes"/>
    <property type="match status" value="1"/>
</dbReference>
<dbReference type="InterPro" id="IPR058240">
    <property type="entry name" value="rSAM_sf"/>
</dbReference>
<evidence type="ECO:0000313" key="8">
    <source>
        <dbReference type="Proteomes" id="UP000286931"/>
    </source>
</evidence>
<dbReference type="EMBL" id="BIFH01000025">
    <property type="protein sequence ID" value="GCD97738.1"/>
    <property type="molecule type" value="Genomic_DNA"/>
</dbReference>
<dbReference type="Proteomes" id="UP000286931">
    <property type="component" value="Unassembled WGS sequence"/>
</dbReference>
<comment type="caution">
    <text evidence="7">The sequence shown here is derived from an EMBL/GenBank/DDBJ whole genome shotgun (WGS) entry which is preliminary data.</text>
</comment>
<dbReference type="RefSeq" id="WP_126639702.1">
    <property type="nucleotide sequence ID" value="NZ_BIFH01000025.1"/>
</dbReference>
<dbReference type="InterPro" id="IPR023404">
    <property type="entry name" value="rSAM_horseshoe"/>
</dbReference>
<protein>
    <recommendedName>
        <fullName evidence="6">Elp3/MiaA/NifB-like radical SAM core domain-containing protein</fullName>
    </recommendedName>
</protein>